<dbReference type="InterPro" id="IPR029058">
    <property type="entry name" value="AB_hydrolase_fold"/>
</dbReference>
<dbReference type="Pfam" id="PF00975">
    <property type="entry name" value="Thioesterase"/>
    <property type="match status" value="1"/>
</dbReference>
<keyword evidence="6" id="KW-1185">Reference proteome</keyword>
<dbReference type="OrthoDB" id="8480037at2"/>
<evidence type="ECO:0000256" key="3">
    <source>
        <dbReference type="SAM" id="MobiDB-lite"/>
    </source>
</evidence>
<dbReference type="InterPro" id="IPR020802">
    <property type="entry name" value="TesA-like"/>
</dbReference>
<dbReference type="GO" id="GO:0016787">
    <property type="term" value="F:hydrolase activity"/>
    <property type="evidence" value="ECO:0007669"/>
    <property type="project" value="UniProtKB-KW"/>
</dbReference>
<gene>
    <name evidence="5" type="ORF">E4U91_29135</name>
</gene>
<sequence length="296" mass="31549">MPPVRPGGGGCTCSMWARVTGPRWPLRVAATSYGCCRDRPDPPPSPHAPKETVMTSPSPSHPVAPTLLCVPHAAGVARAFTGLGQALGPHARTVALELPGHGTRMREPVRDDFAGVLEDLVRATGAHTARPYVLLGHSMGAAFAYELARHWSALGRPPRAVLLVGRNGPTARSLLPDLHGLPDDAFLDGVRRLGGTPPQLFDHPELVALFTPVLRADFTLSETYAPLPGPPLGCPLWVSAGTDDPMVDDAGLRDWENHADGDVHVEWLPGGHFLLDDPAFQGYVAGVLRRLPQPVV</sequence>
<evidence type="ECO:0000313" key="6">
    <source>
        <dbReference type="Proteomes" id="UP000305929"/>
    </source>
</evidence>
<dbReference type="InterPro" id="IPR012223">
    <property type="entry name" value="TEII"/>
</dbReference>
<evidence type="ECO:0000313" key="5">
    <source>
        <dbReference type="EMBL" id="TKT03715.1"/>
    </source>
</evidence>
<dbReference type="InterPro" id="IPR001031">
    <property type="entry name" value="Thioesterase"/>
</dbReference>
<proteinExistence type="inferred from homology"/>
<protein>
    <submittedName>
        <fullName evidence="5">Thioesterase</fullName>
    </submittedName>
</protein>
<dbReference type="Gene3D" id="3.40.50.1820">
    <property type="entry name" value="alpha/beta hydrolase"/>
    <property type="match status" value="1"/>
</dbReference>
<dbReference type="SMART" id="SM00824">
    <property type="entry name" value="PKS_TE"/>
    <property type="match status" value="1"/>
</dbReference>
<dbReference type="Proteomes" id="UP000305929">
    <property type="component" value="Unassembled WGS sequence"/>
</dbReference>
<feature type="domain" description="Thioesterase TesA-like" evidence="4">
    <location>
        <begin position="68"/>
        <end position="288"/>
    </location>
</feature>
<comment type="similarity">
    <text evidence="1">Belongs to the thioesterase family.</text>
</comment>
<feature type="region of interest" description="Disordered" evidence="3">
    <location>
        <begin position="37"/>
        <end position="61"/>
    </location>
</feature>
<dbReference type="EMBL" id="SZNQ01000001">
    <property type="protein sequence ID" value="TKT03715.1"/>
    <property type="molecule type" value="Genomic_DNA"/>
</dbReference>
<organism evidence="5 6">
    <name type="scientific">Streptomyces lasalocidi</name>
    <name type="common">Streptomyces lasaliensis</name>
    <dbReference type="NCBI Taxonomy" id="324833"/>
    <lineage>
        <taxon>Bacteria</taxon>
        <taxon>Bacillati</taxon>
        <taxon>Actinomycetota</taxon>
        <taxon>Actinomycetes</taxon>
        <taxon>Kitasatosporales</taxon>
        <taxon>Streptomycetaceae</taxon>
        <taxon>Streptomyces</taxon>
    </lineage>
</organism>
<dbReference type="GO" id="GO:0008610">
    <property type="term" value="P:lipid biosynthetic process"/>
    <property type="evidence" value="ECO:0007669"/>
    <property type="project" value="TreeGrafter"/>
</dbReference>
<dbReference type="PANTHER" id="PTHR11487:SF0">
    <property type="entry name" value="S-ACYL FATTY ACID SYNTHASE THIOESTERASE, MEDIUM CHAIN"/>
    <property type="match status" value="1"/>
</dbReference>
<dbReference type="SUPFAM" id="SSF53474">
    <property type="entry name" value="alpha/beta-Hydrolases"/>
    <property type="match status" value="1"/>
</dbReference>
<evidence type="ECO:0000259" key="4">
    <source>
        <dbReference type="SMART" id="SM00824"/>
    </source>
</evidence>
<evidence type="ECO:0000256" key="1">
    <source>
        <dbReference type="ARBA" id="ARBA00007169"/>
    </source>
</evidence>
<accession>A0A4U5WNC3</accession>
<dbReference type="PANTHER" id="PTHR11487">
    <property type="entry name" value="THIOESTERASE"/>
    <property type="match status" value="1"/>
</dbReference>
<name>A0A4U5WNC3_STRLS</name>
<dbReference type="AlphaFoldDB" id="A0A4U5WNC3"/>
<comment type="caution">
    <text evidence="5">The sequence shown here is derived from an EMBL/GenBank/DDBJ whole genome shotgun (WGS) entry which is preliminary data.</text>
</comment>
<evidence type="ECO:0000256" key="2">
    <source>
        <dbReference type="ARBA" id="ARBA00022801"/>
    </source>
</evidence>
<reference evidence="5 6" key="1">
    <citation type="submission" date="2019-04" db="EMBL/GenBank/DDBJ databases">
        <title>Streptomyces lasaliensis sp. nov., an Actinomycete isolated from soil which produces the polyether antibiotic lasalocid.</title>
        <authorList>
            <person name="Erwin G."/>
            <person name="Haber C."/>
        </authorList>
    </citation>
    <scope>NUCLEOTIDE SEQUENCE [LARGE SCALE GENOMIC DNA]</scope>
    <source>
        <strain evidence="5 6">X-537</strain>
    </source>
</reference>
<keyword evidence="2" id="KW-0378">Hydrolase</keyword>